<feature type="compositionally biased region" description="Polar residues" evidence="1">
    <location>
        <begin position="505"/>
        <end position="516"/>
    </location>
</feature>
<dbReference type="RefSeq" id="WP_123813755.1">
    <property type="nucleotide sequence ID" value="NZ_RKQZ01000001.1"/>
</dbReference>
<keyword evidence="2" id="KW-0472">Membrane</keyword>
<gene>
    <name evidence="5" type="ORF">EDD34_1207</name>
</gene>
<dbReference type="InterPro" id="IPR057893">
    <property type="entry name" value="LRV_2"/>
</dbReference>
<dbReference type="Pfam" id="PF25592">
    <property type="entry name" value="DUF7937"/>
    <property type="match status" value="1"/>
</dbReference>
<dbReference type="InterPro" id="IPR057697">
    <property type="entry name" value="DUF7937"/>
</dbReference>
<feature type="transmembrane region" description="Helical" evidence="2">
    <location>
        <begin position="200"/>
        <end position="219"/>
    </location>
</feature>
<feature type="compositionally biased region" description="Basic and acidic residues" evidence="1">
    <location>
        <begin position="1"/>
        <end position="15"/>
    </location>
</feature>
<comment type="caution">
    <text evidence="5">The sequence shown here is derived from an EMBL/GenBank/DDBJ whole genome shotgun (WGS) entry which is preliminary data.</text>
</comment>
<evidence type="ECO:0000256" key="2">
    <source>
        <dbReference type="SAM" id="Phobius"/>
    </source>
</evidence>
<accession>A0A3N4YQ54</accession>
<protein>
    <submittedName>
        <fullName evidence="5">Uncharacterized protein</fullName>
    </submittedName>
</protein>
<dbReference type="Proteomes" id="UP000280501">
    <property type="component" value="Unassembled WGS sequence"/>
</dbReference>
<dbReference type="OrthoDB" id="5179995at2"/>
<reference evidence="5 6" key="1">
    <citation type="submission" date="2018-11" db="EMBL/GenBank/DDBJ databases">
        <title>Sequencing the genomes of 1000 actinobacteria strains.</title>
        <authorList>
            <person name="Klenk H.-P."/>
        </authorList>
    </citation>
    <scope>NUCLEOTIDE SEQUENCE [LARGE SCALE GENOMIC DNA]</scope>
    <source>
        <strain evidence="5 6">DSM 15700</strain>
    </source>
</reference>
<feature type="compositionally biased region" description="Low complexity" evidence="1">
    <location>
        <begin position="530"/>
        <end position="581"/>
    </location>
</feature>
<evidence type="ECO:0000259" key="4">
    <source>
        <dbReference type="Pfam" id="PF25592"/>
    </source>
</evidence>
<feature type="transmembrane region" description="Helical" evidence="2">
    <location>
        <begin position="39"/>
        <end position="57"/>
    </location>
</feature>
<keyword evidence="2" id="KW-0812">Transmembrane</keyword>
<evidence type="ECO:0000313" key="6">
    <source>
        <dbReference type="Proteomes" id="UP000280501"/>
    </source>
</evidence>
<feature type="transmembrane region" description="Helical" evidence="2">
    <location>
        <begin position="306"/>
        <end position="324"/>
    </location>
</feature>
<sequence>MTDIHAPEREEHRSAETGAAPRKGPDAASPFATYRPGDFVRDVIAALVLLLALALPWSAADRGADRVEVVLATAVSLASLALPYLARFGALPASWTVRATRKWRVWANIPAFVVAALVIAIDLANGSGVGTGVGLGLAGALLAATPRDSELGPPELDGRVHDRWRAAFAATGGLVAAGALVSLVQTYVTDRELGPMLRAPLGFAMVAGLLVLLVLATWRRDRAARLVLLALGVVLTVLAVFTSGGALPGVESTHGQRFGLVLFPALAALAAAPAVRRSPVWESTGGQPAAGAVDVWVRAAIRAFQALLLLAVCGAGAGLASLVADGFDVAPLLRLILGLVIAGVAWFGQRSLRRDTSAGHVPAVGAACVTGVLGLVVVVATSGTGAGVRIVDLVIALGLPGIAASALMVPKAVREHFQTSGIAGDGTVDHSPAWIWAPAAEARPATLPEKPAREREQIPTGGTRSAADARGRAGSGGPAEHATPTPTPSPASGARPTVPDAAPTSAPSGPQPTQDVTAVLRPASGGMRPAGDAAATSDTGDAAATSDTGGVAAAPHTGTAAAASDTGSAATTSDTGVAAAPERPRRRVSSSGAVRTYAGQEHRATSGEQPSVSDVAKEPTAREMRSLAGSGAVHETAVMQPVRAGSQPASGHGARPAQPRPAQPRPRGWTPEVALDPGTPLADLAVIVQEAPHLRPHVARNPATYPALLDWLGALGDPDVDAALRSRR</sequence>
<keyword evidence="6" id="KW-1185">Reference proteome</keyword>
<name>A0A3N4YQ54_9MICO</name>
<organism evidence="5 6">
    <name type="scientific">Myceligenerans xiligouense</name>
    <dbReference type="NCBI Taxonomy" id="253184"/>
    <lineage>
        <taxon>Bacteria</taxon>
        <taxon>Bacillati</taxon>
        <taxon>Actinomycetota</taxon>
        <taxon>Actinomycetes</taxon>
        <taxon>Micrococcales</taxon>
        <taxon>Promicromonosporaceae</taxon>
        <taxon>Myceligenerans</taxon>
    </lineage>
</organism>
<feature type="transmembrane region" description="Helical" evidence="2">
    <location>
        <begin position="386"/>
        <end position="409"/>
    </location>
</feature>
<feature type="domain" description="Leucine rich repeat variant" evidence="3">
    <location>
        <begin position="669"/>
        <end position="727"/>
    </location>
</feature>
<feature type="transmembrane region" description="Helical" evidence="2">
    <location>
        <begin position="360"/>
        <end position="380"/>
    </location>
</feature>
<feature type="region of interest" description="Disordered" evidence="1">
    <location>
        <begin position="1"/>
        <end position="28"/>
    </location>
</feature>
<feature type="compositionally biased region" description="Basic and acidic residues" evidence="1">
    <location>
        <begin position="615"/>
        <end position="625"/>
    </location>
</feature>
<evidence type="ECO:0000313" key="5">
    <source>
        <dbReference type="EMBL" id="RPF20610.1"/>
    </source>
</evidence>
<feature type="domain" description="DUF7937" evidence="4">
    <location>
        <begin position="38"/>
        <end position="416"/>
    </location>
</feature>
<dbReference type="AlphaFoldDB" id="A0A3N4YQ54"/>
<evidence type="ECO:0000259" key="3">
    <source>
        <dbReference type="Pfam" id="PF25591"/>
    </source>
</evidence>
<evidence type="ECO:0000256" key="1">
    <source>
        <dbReference type="SAM" id="MobiDB-lite"/>
    </source>
</evidence>
<feature type="compositionally biased region" description="Low complexity" evidence="1">
    <location>
        <begin position="478"/>
        <end position="497"/>
    </location>
</feature>
<feature type="transmembrane region" description="Helical" evidence="2">
    <location>
        <begin position="103"/>
        <end position="121"/>
    </location>
</feature>
<feature type="transmembrane region" description="Helical" evidence="2">
    <location>
        <begin position="330"/>
        <end position="348"/>
    </location>
</feature>
<feature type="transmembrane region" description="Helical" evidence="2">
    <location>
        <begin position="226"/>
        <end position="246"/>
    </location>
</feature>
<proteinExistence type="predicted"/>
<feature type="transmembrane region" description="Helical" evidence="2">
    <location>
        <begin position="69"/>
        <end position="91"/>
    </location>
</feature>
<feature type="transmembrane region" description="Helical" evidence="2">
    <location>
        <begin position="166"/>
        <end position="188"/>
    </location>
</feature>
<dbReference type="EMBL" id="RKQZ01000001">
    <property type="protein sequence ID" value="RPF20610.1"/>
    <property type="molecule type" value="Genomic_DNA"/>
</dbReference>
<feature type="region of interest" description="Disordered" evidence="1">
    <location>
        <begin position="441"/>
        <end position="676"/>
    </location>
</feature>
<feature type="transmembrane region" description="Helical" evidence="2">
    <location>
        <begin position="127"/>
        <end position="145"/>
    </location>
</feature>
<keyword evidence="2" id="KW-1133">Transmembrane helix</keyword>
<dbReference type="Pfam" id="PF25591">
    <property type="entry name" value="LRV_2"/>
    <property type="match status" value="1"/>
</dbReference>